<evidence type="ECO:0000313" key="1">
    <source>
        <dbReference type="EMBL" id="CAG4943998.1"/>
    </source>
</evidence>
<accession>A0A8S3W6V7</accession>
<proteinExistence type="predicted"/>
<keyword evidence="2" id="KW-1185">Reference proteome</keyword>
<comment type="caution">
    <text evidence="1">The sequence shown here is derived from an EMBL/GenBank/DDBJ whole genome shotgun (WGS) entry which is preliminary data.</text>
</comment>
<protein>
    <submittedName>
        <fullName evidence="1">(apollo) hypothetical protein</fullName>
    </submittedName>
</protein>
<dbReference type="EMBL" id="CAJQZP010000178">
    <property type="protein sequence ID" value="CAG4943998.1"/>
    <property type="molecule type" value="Genomic_DNA"/>
</dbReference>
<reference evidence="1" key="1">
    <citation type="submission" date="2021-04" db="EMBL/GenBank/DDBJ databases">
        <authorList>
            <person name="Tunstrom K."/>
        </authorList>
    </citation>
    <scope>NUCLEOTIDE SEQUENCE</scope>
</reference>
<evidence type="ECO:0000313" key="2">
    <source>
        <dbReference type="Proteomes" id="UP000691718"/>
    </source>
</evidence>
<organism evidence="1 2">
    <name type="scientific">Parnassius apollo</name>
    <name type="common">Apollo butterfly</name>
    <name type="synonym">Papilio apollo</name>
    <dbReference type="NCBI Taxonomy" id="110799"/>
    <lineage>
        <taxon>Eukaryota</taxon>
        <taxon>Metazoa</taxon>
        <taxon>Ecdysozoa</taxon>
        <taxon>Arthropoda</taxon>
        <taxon>Hexapoda</taxon>
        <taxon>Insecta</taxon>
        <taxon>Pterygota</taxon>
        <taxon>Neoptera</taxon>
        <taxon>Endopterygota</taxon>
        <taxon>Lepidoptera</taxon>
        <taxon>Glossata</taxon>
        <taxon>Ditrysia</taxon>
        <taxon>Papilionoidea</taxon>
        <taxon>Papilionidae</taxon>
        <taxon>Parnassiinae</taxon>
        <taxon>Parnassini</taxon>
        <taxon>Parnassius</taxon>
        <taxon>Parnassius</taxon>
    </lineage>
</organism>
<name>A0A8S3W6V7_PARAO</name>
<dbReference type="AlphaFoldDB" id="A0A8S3W6V7"/>
<gene>
    <name evidence="1" type="ORF">PAPOLLO_LOCUS2799</name>
</gene>
<dbReference type="Proteomes" id="UP000691718">
    <property type="component" value="Unassembled WGS sequence"/>
</dbReference>
<sequence>MPTKLCYFGCKLDVPMHRFPKPGYYNEARFNMWFAVLSEETKLRGTSYILIKKYLHISHQYRALDSENSETASSTEETLPKASTSKVVYKIRKQSKPRQQRAESKKKVFYIEKIKNFKTYQLLKMRLLKLQK</sequence>